<gene>
    <name evidence="1" type="ORF">UR91_C0043G0002</name>
</gene>
<accession>A0A0G0FJL8</accession>
<organism evidence="1 2">
    <name type="scientific">Candidatus Nomurabacteria bacterium GW2011_GWC2_35_8</name>
    <dbReference type="NCBI Taxonomy" id="1618752"/>
    <lineage>
        <taxon>Bacteria</taxon>
        <taxon>Candidatus Nomuraibacteriota</taxon>
    </lineage>
</organism>
<protein>
    <submittedName>
        <fullName evidence="1">Uncharacterized protein</fullName>
    </submittedName>
</protein>
<comment type="caution">
    <text evidence="1">The sequence shown here is derived from an EMBL/GenBank/DDBJ whole genome shotgun (WGS) entry which is preliminary data.</text>
</comment>
<name>A0A0G0FJL8_9BACT</name>
<dbReference type="Proteomes" id="UP000034798">
    <property type="component" value="Unassembled WGS sequence"/>
</dbReference>
<evidence type="ECO:0000313" key="2">
    <source>
        <dbReference type="Proteomes" id="UP000034798"/>
    </source>
</evidence>
<reference evidence="1 2" key="1">
    <citation type="journal article" date="2015" name="Nature">
        <title>rRNA introns, odd ribosomes, and small enigmatic genomes across a large radiation of phyla.</title>
        <authorList>
            <person name="Brown C.T."/>
            <person name="Hug L.A."/>
            <person name="Thomas B.C."/>
            <person name="Sharon I."/>
            <person name="Castelle C.J."/>
            <person name="Singh A."/>
            <person name="Wilkins M.J."/>
            <person name="Williams K.H."/>
            <person name="Banfield J.F."/>
        </authorList>
    </citation>
    <scope>NUCLEOTIDE SEQUENCE [LARGE SCALE GENOMIC DNA]</scope>
</reference>
<evidence type="ECO:0000313" key="1">
    <source>
        <dbReference type="EMBL" id="KKP87635.1"/>
    </source>
</evidence>
<dbReference type="EMBL" id="LBQZ01000043">
    <property type="protein sequence ID" value="KKP87635.1"/>
    <property type="molecule type" value="Genomic_DNA"/>
</dbReference>
<proteinExistence type="predicted"/>
<sequence length="159" mass="18844">MCINDKYLDIIDFHASEKMAIKDIVTKTGENLAEFHHNLIKESNIDIDIVNLSKWFKSKKNAGVYYYPFLLHYVAHGVLFESFILNNENENEYAFTKNIVLPAIKKIRQKFELDPIIIKMYPSNQTKEEDLYWWSYPFNISKKILDYAKNNSLELKLIK</sequence>
<dbReference type="AlphaFoldDB" id="A0A0G0FJL8"/>